<name>A0A154PQZ7_DUFNO</name>
<reference evidence="3 4" key="1">
    <citation type="submission" date="2015-07" db="EMBL/GenBank/DDBJ databases">
        <title>The genome of Dufourea novaeangliae.</title>
        <authorList>
            <person name="Pan H."/>
            <person name="Kapheim K."/>
        </authorList>
    </citation>
    <scope>NUCLEOTIDE SEQUENCE [LARGE SCALE GENOMIC DNA]</scope>
    <source>
        <strain evidence="3">0120121106</strain>
        <tissue evidence="3">Whole body</tissue>
    </source>
</reference>
<evidence type="ECO:0000313" key="4">
    <source>
        <dbReference type="Proteomes" id="UP000076502"/>
    </source>
</evidence>
<proteinExistence type="predicted"/>
<gene>
    <name evidence="3" type="ORF">WN55_06761</name>
</gene>
<evidence type="ECO:0000256" key="1">
    <source>
        <dbReference type="SAM" id="Coils"/>
    </source>
</evidence>
<dbReference type="OrthoDB" id="3364872at2759"/>
<dbReference type="EMBL" id="KQ435066">
    <property type="protein sequence ID" value="KZC14329.1"/>
    <property type="molecule type" value="Genomic_DNA"/>
</dbReference>
<feature type="coiled-coil region" evidence="1">
    <location>
        <begin position="16"/>
        <end position="49"/>
    </location>
</feature>
<feature type="compositionally biased region" description="Polar residues" evidence="2">
    <location>
        <begin position="140"/>
        <end position="152"/>
    </location>
</feature>
<keyword evidence="4" id="KW-1185">Reference proteome</keyword>
<feature type="non-terminal residue" evidence="3">
    <location>
        <position position="1"/>
    </location>
</feature>
<keyword evidence="1" id="KW-0175">Coiled coil</keyword>
<dbReference type="AlphaFoldDB" id="A0A154PQZ7"/>
<dbReference type="Proteomes" id="UP000076502">
    <property type="component" value="Unassembled WGS sequence"/>
</dbReference>
<accession>A0A154PQZ7</accession>
<dbReference type="PANTHER" id="PTHR23325">
    <property type="entry name" value="SERUM RESPONSE FACTOR-BINDING"/>
    <property type="match status" value="1"/>
</dbReference>
<organism evidence="3 4">
    <name type="scientific">Dufourea novaeangliae</name>
    <name type="common">Sweat bee</name>
    <dbReference type="NCBI Taxonomy" id="178035"/>
    <lineage>
        <taxon>Eukaryota</taxon>
        <taxon>Metazoa</taxon>
        <taxon>Ecdysozoa</taxon>
        <taxon>Arthropoda</taxon>
        <taxon>Hexapoda</taxon>
        <taxon>Insecta</taxon>
        <taxon>Pterygota</taxon>
        <taxon>Neoptera</taxon>
        <taxon>Endopterygota</taxon>
        <taxon>Hymenoptera</taxon>
        <taxon>Apocrita</taxon>
        <taxon>Aculeata</taxon>
        <taxon>Apoidea</taxon>
        <taxon>Anthophila</taxon>
        <taxon>Halictidae</taxon>
        <taxon>Rophitinae</taxon>
        <taxon>Dufourea</taxon>
    </lineage>
</organism>
<evidence type="ECO:0000256" key="2">
    <source>
        <dbReference type="SAM" id="MobiDB-lite"/>
    </source>
</evidence>
<feature type="region of interest" description="Disordered" evidence="2">
    <location>
        <begin position="196"/>
        <end position="223"/>
    </location>
</feature>
<evidence type="ECO:0000313" key="3">
    <source>
        <dbReference type="EMBL" id="KZC14329.1"/>
    </source>
</evidence>
<feature type="compositionally biased region" description="Polar residues" evidence="2">
    <location>
        <begin position="199"/>
        <end position="216"/>
    </location>
</feature>
<dbReference type="PANTHER" id="PTHR23325:SF1">
    <property type="entry name" value="SERUM RESPONSE FACTOR-BINDING PROTEIN 1"/>
    <property type="match status" value="1"/>
</dbReference>
<dbReference type="STRING" id="178035.A0A154PQZ7"/>
<sequence>IVLLRQCVRQARICVINKLIREAKKLKINRGNEKQLEKNKNKADKLLREVFALKHIKDDEISKFGIVNSEKMQDILQYSQSDVKSRAMVKVARYKSLNTKIIEFTKKFPNYEEYISSKKHFSKKKRKDLASGCSKKNSREFPNTTNKMNAPLNTEDIKGPDCVTSVSQLECTNQPWNTEMDARHDKLSETRLSRVLEGNRQSEQSKGINDQSNDQKAMSDTKVVSKEATVKRFTDILQESSQLGASNEYDKCNKQQASRMLDSVTRADDFFLSSDKVISCLGVSTFLQEQKDKTCKKRSNEMQKVYKKDTLYPENSGKQAGTMLCMQKKDVPRIKETSVHGNYSCINFMGSENLHPSWAARRKQQDLMKQGFQGKKIRFNED</sequence>
<dbReference type="InterPro" id="IPR037393">
    <property type="entry name" value="Bud22/SRFB1"/>
</dbReference>
<feature type="region of interest" description="Disordered" evidence="2">
    <location>
        <begin position="125"/>
        <end position="156"/>
    </location>
</feature>
<protein>
    <submittedName>
        <fullName evidence="3">Serum response factor-binding protein 1</fullName>
    </submittedName>
</protein>